<reference evidence="1 2" key="1">
    <citation type="submission" date="2018-02" db="EMBL/GenBank/DDBJ databases">
        <title>Complete genome sequencing of Faecalibacterium prausnitzii strains isolated from the human gut.</title>
        <authorList>
            <person name="Fitzgerald B.C."/>
            <person name="Shkoporov A.N."/>
            <person name="Ross P.R."/>
            <person name="Hill C."/>
        </authorList>
    </citation>
    <scope>NUCLEOTIDE SEQUENCE [LARGE SCALE GENOMIC DNA]</scope>
    <source>
        <strain evidence="1 2">APC942/18-1</strain>
    </source>
</reference>
<comment type="caution">
    <text evidence="1">The sequence shown here is derived from an EMBL/GenBank/DDBJ whole genome shotgun (WGS) entry which is preliminary data.</text>
</comment>
<dbReference type="AlphaFoldDB" id="A0AAX1QME6"/>
<evidence type="ECO:0000313" key="1">
    <source>
        <dbReference type="EMBL" id="RAW53095.1"/>
    </source>
</evidence>
<sequence>MEEKSRAQELSVREISLIRELAQIRKEHKRELEYEKFDGYELPPRTQFSMLNKPAVSIKYGVMKFNMACIRLFEGIKYVLPILHPNKKRLALIMCPEEDSASVEWARQKGENWVNKDITSLEFVENIFRLMNWNRECRYKVLGRVANSDQGLCMLFDLEEAIMFTPKPQEYADPLTGEMKKKQMKFFPDTYRNRIGKSYNDYIADHQMNMFEDFIGYQGSAVLDEPVREEDSFSKESMPQESEISENILLPDLVKQSESIEQQSGEIAERGMPT</sequence>
<gene>
    <name evidence="1" type="ORF">C4N27_02835</name>
</gene>
<dbReference type="EMBL" id="PRLA01000001">
    <property type="protein sequence ID" value="RAW53095.1"/>
    <property type="molecule type" value="Genomic_DNA"/>
</dbReference>
<accession>A0AAX1QME6</accession>
<evidence type="ECO:0000313" key="2">
    <source>
        <dbReference type="Proteomes" id="UP000250997"/>
    </source>
</evidence>
<organism evidence="1 2">
    <name type="scientific">Faecalibacterium prausnitzii</name>
    <dbReference type="NCBI Taxonomy" id="853"/>
    <lineage>
        <taxon>Bacteria</taxon>
        <taxon>Bacillati</taxon>
        <taxon>Bacillota</taxon>
        <taxon>Clostridia</taxon>
        <taxon>Eubacteriales</taxon>
        <taxon>Oscillospiraceae</taxon>
        <taxon>Faecalibacterium</taxon>
    </lineage>
</organism>
<protein>
    <submittedName>
        <fullName evidence="1">Uncharacterized protein</fullName>
    </submittedName>
</protein>
<dbReference type="RefSeq" id="WP_158394593.1">
    <property type="nucleotide sequence ID" value="NZ_CP026548.1"/>
</dbReference>
<dbReference type="Proteomes" id="UP000250997">
    <property type="component" value="Unassembled WGS sequence"/>
</dbReference>
<proteinExistence type="predicted"/>
<name>A0AAX1QME6_9FIRM</name>